<protein>
    <submittedName>
        <fullName evidence="1">Uncharacterized protein</fullName>
    </submittedName>
</protein>
<proteinExistence type="evidence at transcript level"/>
<name>B4FH64_MAIZE</name>
<evidence type="ECO:0000313" key="1">
    <source>
        <dbReference type="EMBL" id="ACF81457.1"/>
    </source>
</evidence>
<dbReference type="EMBL" id="BT036452">
    <property type="protein sequence ID" value="ACF81457.1"/>
    <property type="molecule type" value="mRNA"/>
</dbReference>
<dbReference type="KEGG" id="zma:103636316"/>
<dbReference type="HOGENOM" id="CLU_2530820_0_0_1"/>
<dbReference type="AlphaFoldDB" id="B4FH64"/>
<organism evidence="1">
    <name type="scientific">Zea mays</name>
    <name type="common">Maize</name>
    <dbReference type="NCBI Taxonomy" id="4577"/>
    <lineage>
        <taxon>Eukaryota</taxon>
        <taxon>Viridiplantae</taxon>
        <taxon>Streptophyta</taxon>
        <taxon>Embryophyta</taxon>
        <taxon>Tracheophyta</taxon>
        <taxon>Spermatophyta</taxon>
        <taxon>Magnoliopsida</taxon>
        <taxon>Liliopsida</taxon>
        <taxon>Poales</taxon>
        <taxon>Poaceae</taxon>
        <taxon>PACMAD clade</taxon>
        <taxon>Panicoideae</taxon>
        <taxon>Andropogonodae</taxon>
        <taxon>Andropogoneae</taxon>
        <taxon>Tripsacinae</taxon>
        <taxon>Zea</taxon>
    </lineage>
</organism>
<sequence>MFSPSHHLPSSPLEKSSCFSCLCCWQQKYKRNGRKIASAEVKRETCYMYGQTDCSIRRVTDIYEEDANNKLASPITISANTLCN</sequence>
<accession>B4FH64</accession>
<reference evidence="1" key="1">
    <citation type="journal article" date="2009" name="PLoS Genet.">
        <title>Sequencing, mapping, and analysis of 27,455 maize full-length cDNAs.</title>
        <authorList>
            <person name="Soderlund C."/>
            <person name="Descour A."/>
            <person name="Kudrna D."/>
            <person name="Bomhoff M."/>
            <person name="Boyd L."/>
            <person name="Currie J."/>
            <person name="Angelova A."/>
            <person name="Collura K."/>
            <person name="Wissotski M."/>
            <person name="Ashley E."/>
            <person name="Morrow D."/>
            <person name="Fernandes J."/>
            <person name="Walbot V."/>
            <person name="Yu Y."/>
        </authorList>
    </citation>
    <scope>NUCLEOTIDE SEQUENCE</scope>
    <source>
        <strain evidence="1">B73</strain>
    </source>
</reference>
<dbReference type="GeneID" id="103636316"/>
<dbReference type="RefSeq" id="NP_001313363.1">
    <property type="nucleotide sequence ID" value="NM_001326434.1"/>
</dbReference>